<keyword evidence="4" id="KW-1185">Reference proteome</keyword>
<proteinExistence type="predicted"/>
<reference evidence="4" key="1">
    <citation type="journal article" date="2019" name="Int. J. Syst. Evol. Microbiol.">
        <title>The Global Catalogue of Microorganisms (GCM) 10K type strain sequencing project: providing services to taxonomists for standard genome sequencing and annotation.</title>
        <authorList>
            <consortium name="The Broad Institute Genomics Platform"/>
            <consortium name="The Broad Institute Genome Sequencing Center for Infectious Disease"/>
            <person name="Wu L."/>
            <person name="Ma J."/>
        </authorList>
    </citation>
    <scope>NUCLEOTIDE SEQUENCE [LARGE SCALE GENOMIC DNA]</scope>
    <source>
        <strain evidence="4">JCM 17085</strain>
    </source>
</reference>
<feature type="domain" description="Amidase" evidence="2">
    <location>
        <begin position="142"/>
        <end position="496"/>
    </location>
</feature>
<gene>
    <name evidence="3" type="ORF">GCM10022392_12950</name>
</gene>
<dbReference type="EMBL" id="BAABCV010000004">
    <property type="protein sequence ID" value="GAA4092213.1"/>
    <property type="molecule type" value="Genomic_DNA"/>
</dbReference>
<name>A0ABP7WNL9_9SPHI</name>
<dbReference type="InterPro" id="IPR036928">
    <property type="entry name" value="AS_sf"/>
</dbReference>
<organism evidence="3 4">
    <name type="scientific">Mucilaginibacter panaciglaebae</name>
    <dbReference type="NCBI Taxonomy" id="502331"/>
    <lineage>
        <taxon>Bacteria</taxon>
        <taxon>Pseudomonadati</taxon>
        <taxon>Bacteroidota</taxon>
        <taxon>Sphingobacteriia</taxon>
        <taxon>Sphingobacteriales</taxon>
        <taxon>Sphingobacteriaceae</taxon>
        <taxon>Mucilaginibacter</taxon>
    </lineage>
</organism>
<protein>
    <submittedName>
        <fullName evidence="3">Amidase</fullName>
    </submittedName>
</protein>
<evidence type="ECO:0000256" key="1">
    <source>
        <dbReference type="SAM" id="Phobius"/>
    </source>
</evidence>
<keyword evidence="1" id="KW-0812">Transmembrane</keyword>
<dbReference type="PANTHER" id="PTHR11895:SF73">
    <property type="entry name" value="AMIDASE FAMILY PROTEIN"/>
    <property type="match status" value="1"/>
</dbReference>
<feature type="transmembrane region" description="Helical" evidence="1">
    <location>
        <begin position="7"/>
        <end position="27"/>
    </location>
</feature>
<sequence length="558" mass="60899">MAKNSILKYIVLPLSLILSFIFGAFVWNQVQSSPITIQVVAAAQKIIGMDFTTAQSDSMLNSLNDRVRDYQALRKLNIPNSVVPSLNFNPVPVGFVTQDNTNSFKLSKINVVKLPANKDELAFYNVRELAELLRTRQITSVELTKFYIARLRKYNSKLLFVVNFTEEQALKEAARADAEIRAGKYRGVLHGVPYGVKDLLSTADSKTTYGASPYIDQKLGIDATVVKRLRDAGAVLLAKLTLGELAMGDTWFGGMTRNPWDITRGSSGSSAGPASAVSAGCLPFAIGSETLGSIVSPSTECGATGLRPSFGRVSKYGAMALSWSMDKLGPITRSVEDAAIVFNAVQGTDPKDLSTIAAPFNYDGNVNSLKGWKIGYLKAAFQNRYANKTNGSLTLVKLKELGAELVPIETPDMPLGAIAMMLDAEAGAAFQELVLNHKDDMLVRQSKYAWPNIFRTAQFVPAVEYIQASRARTLLIQQWYNKLKGLDIYITPAFSANLTLTNLTGNPCVVLPNGFNRAGRPTSITFMGQLFGEGKTLEAARIYQQATNFNKKHPTLAF</sequence>
<dbReference type="InterPro" id="IPR000120">
    <property type="entry name" value="Amidase"/>
</dbReference>
<dbReference type="Proteomes" id="UP001500841">
    <property type="component" value="Unassembled WGS sequence"/>
</dbReference>
<comment type="caution">
    <text evidence="3">The sequence shown here is derived from an EMBL/GenBank/DDBJ whole genome shotgun (WGS) entry which is preliminary data.</text>
</comment>
<evidence type="ECO:0000313" key="4">
    <source>
        <dbReference type="Proteomes" id="UP001500841"/>
    </source>
</evidence>
<keyword evidence="1" id="KW-1133">Transmembrane helix</keyword>
<dbReference type="InterPro" id="IPR023631">
    <property type="entry name" value="Amidase_dom"/>
</dbReference>
<dbReference type="Gene3D" id="3.90.1300.10">
    <property type="entry name" value="Amidase signature (AS) domain"/>
    <property type="match status" value="1"/>
</dbReference>
<accession>A0ABP7WNL9</accession>
<dbReference type="SUPFAM" id="SSF75304">
    <property type="entry name" value="Amidase signature (AS) enzymes"/>
    <property type="match status" value="1"/>
</dbReference>
<keyword evidence="1" id="KW-0472">Membrane</keyword>
<dbReference type="Pfam" id="PF01425">
    <property type="entry name" value="Amidase"/>
    <property type="match status" value="1"/>
</dbReference>
<dbReference type="RefSeq" id="WP_345102000.1">
    <property type="nucleotide sequence ID" value="NZ_BAABCV010000004.1"/>
</dbReference>
<evidence type="ECO:0000259" key="2">
    <source>
        <dbReference type="Pfam" id="PF01425"/>
    </source>
</evidence>
<dbReference type="PANTHER" id="PTHR11895">
    <property type="entry name" value="TRANSAMIDASE"/>
    <property type="match status" value="1"/>
</dbReference>
<evidence type="ECO:0000313" key="3">
    <source>
        <dbReference type="EMBL" id="GAA4092213.1"/>
    </source>
</evidence>